<reference evidence="1" key="1">
    <citation type="journal article" date="2021" name="Proc. Natl. Acad. Sci. U.S.A.">
        <title>A Catalog of Tens of Thousands of Viruses from Human Metagenomes Reveals Hidden Associations with Chronic Diseases.</title>
        <authorList>
            <person name="Tisza M.J."/>
            <person name="Buck C.B."/>
        </authorList>
    </citation>
    <scope>NUCLEOTIDE SEQUENCE</scope>
    <source>
        <strain evidence="1">Ctet217</strain>
    </source>
</reference>
<proteinExistence type="predicted"/>
<dbReference type="EMBL" id="BK014887">
    <property type="protein sequence ID" value="DAD80768.1"/>
    <property type="molecule type" value="Genomic_DNA"/>
</dbReference>
<organism evidence="1">
    <name type="scientific">Siphoviridae sp. ctet217</name>
    <dbReference type="NCBI Taxonomy" id="2826409"/>
    <lineage>
        <taxon>Viruses</taxon>
        <taxon>Duplodnaviria</taxon>
        <taxon>Heunggongvirae</taxon>
        <taxon>Uroviricota</taxon>
        <taxon>Caudoviricetes</taxon>
    </lineage>
</organism>
<sequence length="101" mass="12135">MEKATLDYYEPIFLEVVRRNPEKFVDLIKPFIDSRSRQRWITTEELCAEIGTSSSAWLKSDVRNHPVVVAARRVDTRPYKYKADHIEAIQKVWDERKERRR</sequence>
<evidence type="ECO:0000313" key="1">
    <source>
        <dbReference type="EMBL" id="DAD80768.1"/>
    </source>
</evidence>
<protein>
    <submittedName>
        <fullName evidence="1">Uncharacterized protein</fullName>
    </submittedName>
</protein>
<name>A0A8S5MF03_9CAUD</name>
<accession>A0A8S5MF03</accession>